<feature type="region of interest" description="Disordered" evidence="9">
    <location>
        <begin position="12"/>
        <end position="32"/>
    </location>
</feature>
<feature type="compositionally biased region" description="Gly residues" evidence="9">
    <location>
        <begin position="374"/>
        <end position="389"/>
    </location>
</feature>
<dbReference type="OrthoDB" id="21550at2759"/>
<dbReference type="PANTHER" id="PTHR31633:SF1">
    <property type="entry name" value="H_ACA RIBONUCLEOPROTEIN COMPLEX NON-CORE SUBUNIT NAF1"/>
    <property type="match status" value="1"/>
</dbReference>
<dbReference type="InterPro" id="IPR009000">
    <property type="entry name" value="Transl_B-barrel_sf"/>
</dbReference>
<dbReference type="GeneID" id="63788324"/>
<dbReference type="Pfam" id="PF04410">
    <property type="entry name" value="Gar1"/>
    <property type="match status" value="1"/>
</dbReference>
<dbReference type="InterPro" id="IPR038664">
    <property type="entry name" value="Gar1/Naf1_Cbf5-bd_sf"/>
</dbReference>
<dbReference type="EMBL" id="MCFI01000004">
    <property type="protein sequence ID" value="ORY85461.1"/>
    <property type="molecule type" value="Genomic_DNA"/>
</dbReference>
<dbReference type="Proteomes" id="UP000193685">
    <property type="component" value="Unassembled WGS sequence"/>
</dbReference>
<feature type="region of interest" description="Disordered" evidence="9">
    <location>
        <begin position="101"/>
        <end position="137"/>
    </location>
</feature>
<keyword evidence="8" id="KW-0539">Nucleus</keyword>
<protein>
    <recommendedName>
        <fullName evidence="3">H/ACA ribonucleoprotein complex non-core subunit NAF1</fullName>
    </recommendedName>
</protein>
<feature type="region of interest" description="Disordered" evidence="9">
    <location>
        <begin position="151"/>
        <end position="175"/>
    </location>
</feature>
<proteinExistence type="inferred from homology"/>
<evidence type="ECO:0000256" key="8">
    <source>
        <dbReference type="ARBA" id="ARBA00023242"/>
    </source>
</evidence>
<evidence type="ECO:0000313" key="11">
    <source>
        <dbReference type="Proteomes" id="UP000193685"/>
    </source>
</evidence>
<evidence type="ECO:0000313" key="10">
    <source>
        <dbReference type="EMBL" id="ORY85461.1"/>
    </source>
</evidence>
<comment type="subcellular location">
    <subcellularLocation>
        <location evidence="1">Nucleus</location>
    </subcellularLocation>
</comment>
<dbReference type="GO" id="GO:0001522">
    <property type="term" value="P:pseudouridine synthesis"/>
    <property type="evidence" value="ECO:0007669"/>
    <property type="project" value="InterPro"/>
</dbReference>
<feature type="compositionally biased region" description="Low complexity" evidence="9">
    <location>
        <begin position="71"/>
        <end position="83"/>
    </location>
</feature>
<feature type="compositionally biased region" description="Low complexity" evidence="9">
    <location>
        <begin position="418"/>
        <end position="428"/>
    </location>
</feature>
<organism evidence="10 11">
    <name type="scientific">Protomyces lactucae-debilis</name>
    <dbReference type="NCBI Taxonomy" id="2754530"/>
    <lineage>
        <taxon>Eukaryota</taxon>
        <taxon>Fungi</taxon>
        <taxon>Dikarya</taxon>
        <taxon>Ascomycota</taxon>
        <taxon>Taphrinomycotina</taxon>
        <taxon>Taphrinomycetes</taxon>
        <taxon>Taphrinales</taxon>
        <taxon>Protomycetaceae</taxon>
        <taxon>Protomyces</taxon>
    </lineage>
</organism>
<comment type="caution">
    <text evidence="10">The sequence shown here is derived from an EMBL/GenBank/DDBJ whole genome shotgun (WGS) entry which is preliminary data.</text>
</comment>
<feature type="compositionally biased region" description="Polar residues" evidence="9">
    <location>
        <begin position="358"/>
        <end position="371"/>
    </location>
</feature>
<dbReference type="STRING" id="56484.A0A1Y2FN88"/>
<dbReference type="RefSeq" id="XP_040726943.1">
    <property type="nucleotide sequence ID" value="XM_040871725.1"/>
</dbReference>
<evidence type="ECO:0000256" key="2">
    <source>
        <dbReference type="ARBA" id="ARBA00009801"/>
    </source>
</evidence>
<name>A0A1Y2FN88_PROLT</name>
<keyword evidence="6" id="KW-0597">Phosphoprotein</keyword>
<gene>
    <name evidence="10" type="ORF">BCR37DRAFT_397085</name>
</gene>
<dbReference type="AlphaFoldDB" id="A0A1Y2FN88"/>
<dbReference type="GO" id="GO:0006364">
    <property type="term" value="P:rRNA processing"/>
    <property type="evidence" value="ECO:0007669"/>
    <property type="project" value="UniProtKB-KW"/>
</dbReference>
<feature type="region of interest" description="Disordered" evidence="9">
    <location>
        <begin position="61"/>
        <end position="83"/>
    </location>
</feature>
<feature type="region of interest" description="Disordered" evidence="9">
    <location>
        <begin position="358"/>
        <end position="444"/>
    </location>
</feature>
<evidence type="ECO:0000256" key="1">
    <source>
        <dbReference type="ARBA" id="ARBA00004123"/>
    </source>
</evidence>
<accession>A0A1Y2FN88</accession>
<evidence type="ECO:0000256" key="3">
    <source>
        <dbReference type="ARBA" id="ARBA00021438"/>
    </source>
</evidence>
<evidence type="ECO:0000256" key="5">
    <source>
        <dbReference type="ARBA" id="ARBA00022552"/>
    </source>
</evidence>
<evidence type="ECO:0000256" key="7">
    <source>
        <dbReference type="ARBA" id="ARBA00022884"/>
    </source>
</evidence>
<evidence type="ECO:0000256" key="4">
    <source>
        <dbReference type="ARBA" id="ARBA00022517"/>
    </source>
</evidence>
<comment type="similarity">
    <text evidence="2">Belongs to the NAF1 family.</text>
</comment>
<evidence type="ECO:0000256" key="6">
    <source>
        <dbReference type="ARBA" id="ARBA00022553"/>
    </source>
</evidence>
<keyword evidence="4" id="KW-0690">Ribosome biogenesis</keyword>
<dbReference type="Gene3D" id="2.40.10.230">
    <property type="entry name" value="Probable tRNA pseudouridine synthase domain"/>
    <property type="match status" value="1"/>
</dbReference>
<dbReference type="InterPro" id="IPR007504">
    <property type="entry name" value="H/ACA_rnp_Gar1/Naf1"/>
</dbReference>
<dbReference type="InterPro" id="IPR040309">
    <property type="entry name" value="Naf1"/>
</dbReference>
<keyword evidence="5" id="KW-0698">rRNA processing</keyword>
<dbReference type="GO" id="GO:0005732">
    <property type="term" value="C:sno(s)RNA-containing ribonucleoprotein complex"/>
    <property type="evidence" value="ECO:0007669"/>
    <property type="project" value="InterPro"/>
</dbReference>
<feature type="compositionally biased region" description="Low complexity" evidence="9">
    <location>
        <begin position="115"/>
        <end position="127"/>
    </location>
</feature>
<keyword evidence="7" id="KW-0694">RNA-binding</keyword>
<evidence type="ECO:0000256" key="9">
    <source>
        <dbReference type="SAM" id="MobiDB-lite"/>
    </source>
</evidence>
<dbReference type="GO" id="GO:0003723">
    <property type="term" value="F:RNA binding"/>
    <property type="evidence" value="ECO:0007669"/>
    <property type="project" value="UniProtKB-KW"/>
</dbReference>
<feature type="compositionally biased region" description="Polar residues" evidence="9">
    <location>
        <begin position="13"/>
        <end position="32"/>
    </location>
</feature>
<dbReference type="GO" id="GO:0000493">
    <property type="term" value="P:box H/ACA snoRNP assembly"/>
    <property type="evidence" value="ECO:0007669"/>
    <property type="project" value="InterPro"/>
</dbReference>
<dbReference type="PANTHER" id="PTHR31633">
    <property type="entry name" value="H/ACA RIBONUCLEOPROTEIN COMPLEX NON-CORE SUBUNIT NAF1"/>
    <property type="match status" value="1"/>
</dbReference>
<dbReference type="SUPFAM" id="SSF50447">
    <property type="entry name" value="Translation proteins"/>
    <property type="match status" value="1"/>
</dbReference>
<sequence length="444" mass="47503">MDLVEIAKLVASEQGSDQTTPSETTITDGSTHAVSAQPVAMKAILEQRIAAMRAEIKEKERATMITPDRQATTASTSSVTVSPASSVNFSILDKALATHGYETMPDSDEDDHDSSVTASSDASNSSSDSEDEADTSERLALTAAERERILIAADGDGEGSSTIPPRTKHELAEEEEPVVVPSEQVLPSDEIRLLGHVASQVGKTCVVAGIRPPSLDAGQGSHTPQSVLDIGSLLVLADRRNVGYIADTFGPVSAPLFAVRFAEAEQAAALNLSLGDEIYMVPRYAKYVFGDTLKVKGSDASNIHDEEVGGDEVEFSDDEQEAAYKKMLKEARRNHKGQNSERQQRPMSDLEAIAEQQGFSNGEQQRTSQPAYSGRGGNRGGRGGRGRGGASQQQASRDAPRQPYQRAFYTPDTPSLPPQAQQQQASSAEGGFQVYAPLKRPDVQ</sequence>
<keyword evidence="11" id="KW-1185">Reference proteome</keyword>
<reference evidence="10 11" key="1">
    <citation type="submission" date="2016-07" db="EMBL/GenBank/DDBJ databases">
        <title>Pervasive Adenine N6-methylation of Active Genes in Fungi.</title>
        <authorList>
            <consortium name="DOE Joint Genome Institute"/>
            <person name="Mondo S.J."/>
            <person name="Dannebaum R.O."/>
            <person name="Kuo R.C."/>
            <person name="Labutti K."/>
            <person name="Haridas S."/>
            <person name="Kuo A."/>
            <person name="Salamov A."/>
            <person name="Ahrendt S.R."/>
            <person name="Lipzen A."/>
            <person name="Sullivan W."/>
            <person name="Andreopoulos W.B."/>
            <person name="Clum A."/>
            <person name="Lindquist E."/>
            <person name="Daum C."/>
            <person name="Ramamoorthy G.K."/>
            <person name="Gryganskyi A."/>
            <person name="Culley D."/>
            <person name="Magnuson J.K."/>
            <person name="James T.Y."/>
            <person name="O'Malley M.A."/>
            <person name="Stajich J.E."/>
            <person name="Spatafora J.W."/>
            <person name="Visel A."/>
            <person name="Grigoriev I.V."/>
        </authorList>
    </citation>
    <scope>NUCLEOTIDE SEQUENCE [LARGE SCALE GENOMIC DNA]</scope>
    <source>
        <strain evidence="10 11">12-1054</strain>
    </source>
</reference>
<dbReference type="OMA" id="RNDINTH"/>
<dbReference type="GO" id="GO:0005634">
    <property type="term" value="C:nucleus"/>
    <property type="evidence" value="ECO:0007669"/>
    <property type="project" value="UniProtKB-SubCell"/>
</dbReference>